<evidence type="ECO:0000313" key="3">
    <source>
        <dbReference type="EMBL" id="GGD80767.1"/>
    </source>
</evidence>
<evidence type="ECO:0000259" key="2">
    <source>
        <dbReference type="SMART" id="SM00822"/>
    </source>
</evidence>
<comment type="similarity">
    <text evidence="1">Belongs to the short-chain dehydrogenases/reductases (SDR) family.</text>
</comment>
<evidence type="ECO:0000313" key="4">
    <source>
        <dbReference type="Proteomes" id="UP000612349"/>
    </source>
</evidence>
<dbReference type="OrthoDB" id="7500984at2"/>
<proteinExistence type="inferred from homology"/>
<dbReference type="CDD" id="cd05233">
    <property type="entry name" value="SDR_c"/>
    <property type="match status" value="1"/>
</dbReference>
<dbReference type="FunFam" id="3.40.50.720:FF:000084">
    <property type="entry name" value="Short-chain dehydrogenase reductase"/>
    <property type="match status" value="1"/>
</dbReference>
<protein>
    <submittedName>
        <fullName evidence="3">Dehydrogenase</fullName>
    </submittedName>
</protein>
<dbReference type="InterPro" id="IPR057326">
    <property type="entry name" value="KR_dom"/>
</dbReference>
<dbReference type="Proteomes" id="UP000612349">
    <property type="component" value="Unassembled WGS sequence"/>
</dbReference>
<dbReference type="EMBL" id="BMIP01000009">
    <property type="protein sequence ID" value="GGD80767.1"/>
    <property type="molecule type" value="Genomic_DNA"/>
</dbReference>
<dbReference type="PRINTS" id="PR00081">
    <property type="entry name" value="GDHRDH"/>
</dbReference>
<dbReference type="Gene3D" id="3.40.50.720">
    <property type="entry name" value="NAD(P)-binding Rossmann-like Domain"/>
    <property type="match status" value="1"/>
</dbReference>
<evidence type="ECO:0000256" key="1">
    <source>
        <dbReference type="ARBA" id="ARBA00006484"/>
    </source>
</evidence>
<accession>A0A916Z8X7</accession>
<dbReference type="InterPro" id="IPR020904">
    <property type="entry name" value="Sc_DH/Rdtase_CS"/>
</dbReference>
<keyword evidence="4" id="KW-1185">Reference proteome</keyword>
<dbReference type="Pfam" id="PF13561">
    <property type="entry name" value="adh_short_C2"/>
    <property type="match status" value="1"/>
</dbReference>
<sequence length="290" mass="30030">MRRKRNDCRSPATTDLQAACANGPVGEMDLDFSGKAALVTGSTRGIGLACAQLLARRGARVAISSRKADVCEQVAANLRSEGCDAVAIPAHAARDDDLARLVSGTVEAFGTLDIAVACAGINPSFDPLTDLSEASWAKVLDTNLSGPLRLARHALPAMGPGGAMVAVSSVNAGFAMPGSGAYGISKAALEQMVRQLAVEWGPHGIRVNAVSPGTTDTDMIRALKQRPGFIDRITADTPLGRIADSADIAHAIAFFASDHAAHVTGQVLVVDGGQTIMRGTYPENTKTGEE</sequence>
<comment type="caution">
    <text evidence="3">The sequence shown here is derived from an EMBL/GenBank/DDBJ whole genome shotgun (WGS) entry which is preliminary data.</text>
</comment>
<gene>
    <name evidence="3" type="ORF">GCM10010990_33300</name>
</gene>
<dbReference type="NCBIfam" id="NF005559">
    <property type="entry name" value="PRK07231.1"/>
    <property type="match status" value="1"/>
</dbReference>
<reference evidence="3" key="2">
    <citation type="submission" date="2020-09" db="EMBL/GenBank/DDBJ databases">
        <authorList>
            <person name="Sun Q."/>
            <person name="Zhou Y."/>
        </authorList>
    </citation>
    <scope>NUCLEOTIDE SEQUENCE</scope>
    <source>
        <strain evidence="3">CGMCC 1.15360</strain>
    </source>
</reference>
<dbReference type="SUPFAM" id="SSF51735">
    <property type="entry name" value="NAD(P)-binding Rossmann-fold domains"/>
    <property type="match status" value="1"/>
</dbReference>
<dbReference type="InterPro" id="IPR002347">
    <property type="entry name" value="SDR_fam"/>
</dbReference>
<organism evidence="3 4">
    <name type="scientific">Croceicoccus mobilis</name>
    <dbReference type="NCBI Taxonomy" id="1703339"/>
    <lineage>
        <taxon>Bacteria</taxon>
        <taxon>Pseudomonadati</taxon>
        <taxon>Pseudomonadota</taxon>
        <taxon>Alphaproteobacteria</taxon>
        <taxon>Sphingomonadales</taxon>
        <taxon>Erythrobacteraceae</taxon>
        <taxon>Croceicoccus</taxon>
    </lineage>
</organism>
<dbReference type="PRINTS" id="PR00080">
    <property type="entry name" value="SDRFAMILY"/>
</dbReference>
<dbReference type="RefSeq" id="WP_082922100.1">
    <property type="nucleotide sequence ID" value="NZ_BMIP01000009.1"/>
</dbReference>
<name>A0A916Z8X7_9SPHN</name>
<dbReference type="PANTHER" id="PTHR43943">
    <property type="entry name" value="DEHYDROGENASE/REDUCTASE (SDR FAMILY) MEMBER 4"/>
    <property type="match status" value="1"/>
</dbReference>
<dbReference type="InterPro" id="IPR036291">
    <property type="entry name" value="NAD(P)-bd_dom_sf"/>
</dbReference>
<dbReference type="AlphaFoldDB" id="A0A916Z8X7"/>
<dbReference type="PANTHER" id="PTHR43943:SF2">
    <property type="entry name" value="DEHYDROGENASE_REDUCTASE 4"/>
    <property type="match status" value="1"/>
</dbReference>
<dbReference type="PROSITE" id="PS00061">
    <property type="entry name" value="ADH_SHORT"/>
    <property type="match status" value="1"/>
</dbReference>
<dbReference type="SMART" id="SM00822">
    <property type="entry name" value="PKS_KR"/>
    <property type="match status" value="1"/>
</dbReference>
<reference evidence="3" key="1">
    <citation type="journal article" date="2014" name="Int. J. Syst. Evol. Microbiol.">
        <title>Complete genome sequence of Corynebacterium casei LMG S-19264T (=DSM 44701T), isolated from a smear-ripened cheese.</title>
        <authorList>
            <consortium name="US DOE Joint Genome Institute (JGI-PGF)"/>
            <person name="Walter F."/>
            <person name="Albersmeier A."/>
            <person name="Kalinowski J."/>
            <person name="Ruckert C."/>
        </authorList>
    </citation>
    <scope>NUCLEOTIDE SEQUENCE</scope>
    <source>
        <strain evidence="3">CGMCC 1.15360</strain>
    </source>
</reference>
<feature type="domain" description="Ketoreductase" evidence="2">
    <location>
        <begin position="35"/>
        <end position="213"/>
    </location>
</feature>